<evidence type="ECO:0000259" key="9">
    <source>
        <dbReference type="PROSITE" id="PS50053"/>
    </source>
</evidence>
<keyword evidence="12" id="KW-1185">Reference proteome</keyword>
<keyword evidence="5" id="KW-0677">Repeat</keyword>
<evidence type="ECO:0000256" key="1">
    <source>
        <dbReference type="ARBA" id="ARBA00004245"/>
    </source>
</evidence>
<proteinExistence type="inferred from homology"/>
<sequence>MMTIPGDIQIGTRIQVDRDRATIRFIGAVEGTKGEWLGVEWDEPTRGKHDGTHKGVKYFECRYPSSGSFIRFQPNKVLLGQTFMQALKDKYLAEQEENSVVYDKAADKGEVYLGGNKQIVVETYGFEKVQRTMRQLERLTVVGLAEMLISSAGPPEEISKAKLAIEDLDLSRNLISSWEEFEKVAVQLPKLTILRLNQSRLIAPQQPLQLRHLQTLVLNKTLMSWKDVEILAPGLPQLEDLQLGGNEIKSLSSIQWERLKCLNLEENLIEDWTEVAKLQSLSNLQILFLNDNKIKSIRKEGVFDNLEYLRIDGNSIKDWDSINALSHYPKLTKLRCKNNPVFESLDKEMEASQVVGRIGNLTVVNGNTLTSRERIDLERYYLKMCAKDGTTHQAIASIHPRYQELCKKHGEPDLETQAQKATSALNDRLIEITISLRPLEENEVSVISKREQLPPITKSVSKRFLPTMTIRSIKHLIQKLLKVPASKQTLYLTQIIEGDSLMIMDISDDLRDLKYYGMKQGDEIIVVEK</sequence>
<dbReference type="InterPro" id="IPR029071">
    <property type="entry name" value="Ubiquitin-like_domsf"/>
</dbReference>
<dbReference type="SMART" id="SM00365">
    <property type="entry name" value="LRR_SD22"/>
    <property type="match status" value="4"/>
</dbReference>
<keyword evidence="7" id="KW-0206">Cytoskeleton</keyword>
<keyword evidence="3" id="KW-0963">Cytoplasm</keyword>
<dbReference type="SUPFAM" id="SSF52058">
    <property type="entry name" value="L domain-like"/>
    <property type="match status" value="1"/>
</dbReference>
<comment type="similarity">
    <text evidence="2">Belongs to the TBCE family.</text>
</comment>
<dbReference type="Gene3D" id="3.80.10.10">
    <property type="entry name" value="Ribonuclease Inhibitor"/>
    <property type="match status" value="2"/>
</dbReference>
<dbReference type="PANTHER" id="PTHR18849:SF0">
    <property type="entry name" value="CILIA- AND FLAGELLA-ASSOCIATED PROTEIN 410-RELATED"/>
    <property type="match status" value="1"/>
</dbReference>
<evidence type="ECO:0000256" key="7">
    <source>
        <dbReference type="ARBA" id="ARBA00023212"/>
    </source>
</evidence>
<dbReference type="Pfam" id="PF14560">
    <property type="entry name" value="Ubiquitin_2"/>
    <property type="match status" value="1"/>
</dbReference>
<dbReference type="InterPro" id="IPR032675">
    <property type="entry name" value="LRR_dom_sf"/>
</dbReference>
<evidence type="ECO:0000256" key="4">
    <source>
        <dbReference type="ARBA" id="ARBA00022614"/>
    </source>
</evidence>
<protein>
    <submittedName>
        <fullName evidence="11">Uncharacterized protein</fullName>
    </submittedName>
</protein>
<dbReference type="PROSITE" id="PS50053">
    <property type="entry name" value="UBIQUITIN_2"/>
    <property type="match status" value="1"/>
</dbReference>
<evidence type="ECO:0000313" key="12">
    <source>
        <dbReference type="Proteomes" id="UP000242254"/>
    </source>
</evidence>
<dbReference type="EMBL" id="KZ303843">
    <property type="protein sequence ID" value="PHZ15983.1"/>
    <property type="molecule type" value="Genomic_DNA"/>
</dbReference>
<dbReference type="Gene3D" id="2.30.30.190">
    <property type="entry name" value="CAP Gly-rich-like domain"/>
    <property type="match status" value="1"/>
</dbReference>
<dbReference type="InterPro" id="IPR036859">
    <property type="entry name" value="CAP-Gly_dom_sf"/>
</dbReference>
<organism evidence="11 12">
    <name type="scientific">Rhizopus microsporus ATCC 52813</name>
    <dbReference type="NCBI Taxonomy" id="1340429"/>
    <lineage>
        <taxon>Eukaryota</taxon>
        <taxon>Fungi</taxon>
        <taxon>Fungi incertae sedis</taxon>
        <taxon>Mucoromycota</taxon>
        <taxon>Mucoromycotina</taxon>
        <taxon>Mucoromycetes</taxon>
        <taxon>Mucorales</taxon>
        <taxon>Mucorineae</taxon>
        <taxon>Rhizopodaceae</taxon>
        <taxon>Rhizopus</taxon>
    </lineage>
</organism>
<keyword evidence="4" id="KW-0433">Leucine-rich repeat</keyword>
<dbReference type="STRING" id="1340429.A0A2G4T4N8"/>
<evidence type="ECO:0000256" key="8">
    <source>
        <dbReference type="ARBA" id="ARBA00026055"/>
    </source>
</evidence>
<dbReference type="InterPro" id="IPR001611">
    <property type="entry name" value="Leu-rich_rpt"/>
</dbReference>
<dbReference type="InterPro" id="IPR000626">
    <property type="entry name" value="Ubiquitin-like_dom"/>
</dbReference>
<feature type="domain" description="Ubiquitin-like" evidence="9">
    <location>
        <begin position="432"/>
        <end position="529"/>
    </location>
</feature>
<feature type="domain" description="CAP-Gly" evidence="10">
    <location>
        <begin position="27"/>
        <end position="71"/>
    </location>
</feature>
<gene>
    <name evidence="11" type="ORF">RHIMIDRAFT_55641</name>
</gene>
<dbReference type="RefSeq" id="XP_023469691.1">
    <property type="nucleotide sequence ID" value="XM_023615404.1"/>
</dbReference>
<dbReference type="SMART" id="SM01052">
    <property type="entry name" value="CAP_GLY"/>
    <property type="match status" value="1"/>
</dbReference>
<reference evidence="11 12" key="1">
    <citation type="journal article" date="2016" name="Proc. Natl. Acad. Sci. U.S.A.">
        <title>Lipid metabolic changes in an early divergent fungus govern the establishment of a mutualistic symbiosis with endobacteria.</title>
        <authorList>
            <person name="Lastovetsky O.A."/>
            <person name="Gaspar M.L."/>
            <person name="Mondo S.J."/>
            <person name="LaButti K.M."/>
            <person name="Sandor L."/>
            <person name="Grigoriev I.V."/>
            <person name="Henry S.A."/>
            <person name="Pawlowska T.E."/>
        </authorList>
    </citation>
    <scope>NUCLEOTIDE SEQUENCE [LARGE SCALE GENOMIC DNA]</scope>
    <source>
        <strain evidence="11 12">ATCC 52813</strain>
    </source>
</reference>
<name>A0A2G4T4N8_RHIZD</name>
<dbReference type="PROSITE" id="PS51450">
    <property type="entry name" value="LRR"/>
    <property type="match status" value="3"/>
</dbReference>
<dbReference type="InterPro" id="IPR003591">
    <property type="entry name" value="Leu-rich_rpt_typical-subtyp"/>
</dbReference>
<dbReference type="Gene3D" id="3.10.20.90">
    <property type="entry name" value="Phosphatidylinositol 3-kinase Catalytic Subunit, Chain A, domain 1"/>
    <property type="match status" value="1"/>
</dbReference>
<dbReference type="SMART" id="SM00369">
    <property type="entry name" value="LRR_TYP"/>
    <property type="match status" value="2"/>
</dbReference>
<dbReference type="InterPro" id="IPR000938">
    <property type="entry name" value="CAP-Gly_domain"/>
</dbReference>
<dbReference type="Pfam" id="PF01302">
    <property type="entry name" value="CAP_GLY"/>
    <property type="match status" value="1"/>
</dbReference>
<evidence type="ECO:0000313" key="11">
    <source>
        <dbReference type="EMBL" id="PHZ15983.1"/>
    </source>
</evidence>
<evidence type="ECO:0000256" key="3">
    <source>
        <dbReference type="ARBA" id="ARBA00022490"/>
    </source>
</evidence>
<dbReference type="AlphaFoldDB" id="A0A2G4T4N8"/>
<dbReference type="Proteomes" id="UP000242254">
    <property type="component" value="Unassembled WGS sequence"/>
</dbReference>
<evidence type="ECO:0000256" key="2">
    <source>
        <dbReference type="ARBA" id="ARBA00006286"/>
    </source>
</evidence>
<dbReference type="SUPFAM" id="SSF54236">
    <property type="entry name" value="Ubiquitin-like"/>
    <property type="match status" value="1"/>
</dbReference>
<evidence type="ECO:0000259" key="10">
    <source>
        <dbReference type="PROSITE" id="PS50245"/>
    </source>
</evidence>
<accession>A0A2G4T4N8</accession>
<dbReference type="PANTHER" id="PTHR18849">
    <property type="entry name" value="LEUCINE RICH REPEAT PROTEIN"/>
    <property type="match status" value="1"/>
</dbReference>
<dbReference type="CDD" id="cd17044">
    <property type="entry name" value="Ubl_TBCE"/>
    <property type="match status" value="1"/>
</dbReference>
<evidence type="ECO:0000256" key="6">
    <source>
        <dbReference type="ARBA" id="ARBA00023186"/>
    </source>
</evidence>
<dbReference type="GO" id="GO:0005856">
    <property type="term" value="C:cytoskeleton"/>
    <property type="evidence" value="ECO:0007669"/>
    <property type="project" value="UniProtKB-SubCell"/>
</dbReference>
<dbReference type="GeneID" id="35446392"/>
<evidence type="ECO:0000256" key="5">
    <source>
        <dbReference type="ARBA" id="ARBA00022737"/>
    </source>
</evidence>
<dbReference type="InterPro" id="IPR044079">
    <property type="entry name" value="Ubl_TBCE"/>
</dbReference>
<dbReference type="SUPFAM" id="SSF74924">
    <property type="entry name" value="Cap-Gly domain"/>
    <property type="match status" value="1"/>
</dbReference>
<comment type="subcellular location">
    <subcellularLocation>
        <location evidence="1">Cytoplasm</location>
        <location evidence="1">Cytoskeleton</location>
    </subcellularLocation>
</comment>
<dbReference type="PROSITE" id="PS50245">
    <property type="entry name" value="CAP_GLY_2"/>
    <property type="match status" value="1"/>
</dbReference>
<dbReference type="PROSITE" id="PS00845">
    <property type="entry name" value="CAP_GLY_1"/>
    <property type="match status" value="1"/>
</dbReference>
<keyword evidence="6" id="KW-0143">Chaperone</keyword>
<comment type="subunit">
    <text evidence="8">Supercomplex made of cofactors A to E. Cofactors A and D function by capturing and stabilizing tubulin in a quasi-native conformation. Cofactor E binds to the cofactor D-tubulin complex; interaction with cofactor C then causes the release of tubulin polypeptides that are committed to the native state.</text>
</comment>
<dbReference type="FunFam" id="2.30.30.190:FF:000016">
    <property type="entry name" value="Tubulin-folding cofactor E"/>
    <property type="match status" value="1"/>
</dbReference>